<dbReference type="AlphaFoldDB" id="A0A9N7MGR6"/>
<dbReference type="Proteomes" id="UP001153555">
    <property type="component" value="Unassembled WGS sequence"/>
</dbReference>
<dbReference type="CDD" id="cd01647">
    <property type="entry name" value="RT_LTR"/>
    <property type="match status" value="1"/>
</dbReference>
<feature type="non-terminal residue" evidence="2">
    <location>
        <position position="97"/>
    </location>
</feature>
<dbReference type="PANTHER" id="PTHR24559">
    <property type="entry name" value="TRANSPOSON TY3-I GAG-POL POLYPROTEIN"/>
    <property type="match status" value="1"/>
</dbReference>
<name>A0A9N7MGR6_STRHE</name>
<protein>
    <recommendedName>
        <fullName evidence="1">Reverse transcriptase domain-containing protein</fullName>
    </recommendedName>
</protein>
<dbReference type="EMBL" id="CACSLK010000984">
    <property type="protein sequence ID" value="CAA0806990.1"/>
    <property type="molecule type" value="Genomic_DNA"/>
</dbReference>
<gene>
    <name evidence="2" type="ORF">SHERM_09866</name>
</gene>
<evidence type="ECO:0000259" key="1">
    <source>
        <dbReference type="Pfam" id="PF00078"/>
    </source>
</evidence>
<proteinExistence type="predicted"/>
<dbReference type="PANTHER" id="PTHR24559:SF444">
    <property type="entry name" value="REVERSE TRANSCRIPTASE DOMAIN-CONTAINING PROTEIN"/>
    <property type="match status" value="1"/>
</dbReference>
<dbReference type="OrthoDB" id="912951at2759"/>
<feature type="non-terminal residue" evidence="2">
    <location>
        <position position="1"/>
    </location>
</feature>
<keyword evidence="3" id="KW-1185">Reference proteome</keyword>
<dbReference type="SUPFAM" id="SSF56672">
    <property type="entry name" value="DNA/RNA polymerases"/>
    <property type="match status" value="1"/>
</dbReference>
<evidence type="ECO:0000313" key="2">
    <source>
        <dbReference type="EMBL" id="CAA0806990.1"/>
    </source>
</evidence>
<dbReference type="InterPro" id="IPR000477">
    <property type="entry name" value="RT_dom"/>
</dbReference>
<dbReference type="Gene3D" id="3.30.70.270">
    <property type="match status" value="1"/>
</dbReference>
<organism evidence="2 3">
    <name type="scientific">Striga hermonthica</name>
    <name type="common">Purple witchweed</name>
    <name type="synonym">Buchnera hermonthica</name>
    <dbReference type="NCBI Taxonomy" id="68872"/>
    <lineage>
        <taxon>Eukaryota</taxon>
        <taxon>Viridiplantae</taxon>
        <taxon>Streptophyta</taxon>
        <taxon>Embryophyta</taxon>
        <taxon>Tracheophyta</taxon>
        <taxon>Spermatophyta</taxon>
        <taxon>Magnoliopsida</taxon>
        <taxon>eudicotyledons</taxon>
        <taxon>Gunneridae</taxon>
        <taxon>Pentapetalae</taxon>
        <taxon>asterids</taxon>
        <taxon>lamiids</taxon>
        <taxon>Lamiales</taxon>
        <taxon>Orobanchaceae</taxon>
        <taxon>Buchnereae</taxon>
        <taxon>Striga</taxon>
    </lineage>
</organism>
<dbReference type="Gene3D" id="3.10.10.10">
    <property type="entry name" value="HIV Type 1 Reverse Transcriptase, subunit A, domain 1"/>
    <property type="match status" value="1"/>
</dbReference>
<dbReference type="InterPro" id="IPR053134">
    <property type="entry name" value="RNA-dir_DNA_polymerase"/>
</dbReference>
<evidence type="ECO:0000313" key="3">
    <source>
        <dbReference type="Proteomes" id="UP001153555"/>
    </source>
</evidence>
<dbReference type="InterPro" id="IPR043128">
    <property type="entry name" value="Rev_trsase/Diguanyl_cyclase"/>
</dbReference>
<feature type="domain" description="Reverse transcriptase" evidence="1">
    <location>
        <begin position="27"/>
        <end position="93"/>
    </location>
</feature>
<accession>A0A9N7MGR6</accession>
<sequence length="97" mass="11117">EVEKLLNVGHIKRIQFPEWLSNTVMVSKSGGKWRMCINFRDLNKACPKDLYPLYQLVDSTAGCELFSLMDASQGYHQIPLAKEDWKTVSFITSKGTY</sequence>
<dbReference type="Pfam" id="PF00078">
    <property type="entry name" value="RVT_1"/>
    <property type="match status" value="1"/>
</dbReference>
<comment type="caution">
    <text evidence="2">The sequence shown here is derived from an EMBL/GenBank/DDBJ whole genome shotgun (WGS) entry which is preliminary data.</text>
</comment>
<reference evidence="2" key="1">
    <citation type="submission" date="2019-12" db="EMBL/GenBank/DDBJ databases">
        <authorList>
            <person name="Scholes J."/>
        </authorList>
    </citation>
    <scope>NUCLEOTIDE SEQUENCE</scope>
</reference>
<dbReference type="InterPro" id="IPR043502">
    <property type="entry name" value="DNA/RNA_pol_sf"/>
</dbReference>